<dbReference type="STRING" id="1754190.A0A1Y2EMJ6"/>
<evidence type="ECO:0000256" key="1">
    <source>
        <dbReference type="ARBA" id="ARBA00022723"/>
    </source>
</evidence>
<feature type="zinc finger region" description="C3H1-type" evidence="5">
    <location>
        <begin position="15"/>
        <end position="43"/>
    </location>
</feature>
<keyword evidence="4 5" id="KW-0862">Zinc</keyword>
<dbReference type="GO" id="GO:0008270">
    <property type="term" value="F:zinc ion binding"/>
    <property type="evidence" value="ECO:0007669"/>
    <property type="project" value="UniProtKB-KW"/>
</dbReference>
<keyword evidence="1 5" id="KW-0479">Metal-binding</keyword>
<dbReference type="FunFam" id="4.10.1000.10:FF:000001">
    <property type="entry name" value="zinc finger CCCH domain-containing protein 15-like"/>
    <property type="match status" value="1"/>
</dbReference>
<evidence type="ECO:0000259" key="6">
    <source>
        <dbReference type="PROSITE" id="PS50103"/>
    </source>
</evidence>
<name>A0A1Y2EMJ6_9FUNG</name>
<evidence type="ECO:0000256" key="3">
    <source>
        <dbReference type="ARBA" id="ARBA00022771"/>
    </source>
</evidence>
<reference evidence="7 8" key="1">
    <citation type="submission" date="2016-08" db="EMBL/GenBank/DDBJ databases">
        <title>A Parts List for Fungal Cellulosomes Revealed by Comparative Genomics.</title>
        <authorList>
            <consortium name="DOE Joint Genome Institute"/>
            <person name="Haitjema C.H."/>
            <person name="Gilmore S.P."/>
            <person name="Henske J.K."/>
            <person name="Solomon K.V."/>
            <person name="De Groot R."/>
            <person name="Kuo A."/>
            <person name="Mondo S.J."/>
            <person name="Salamov A.A."/>
            <person name="Labutti K."/>
            <person name="Zhao Z."/>
            <person name="Chiniquy J."/>
            <person name="Barry K."/>
            <person name="Brewer H.M."/>
            <person name="Purvine S.O."/>
            <person name="Wright A.T."/>
            <person name="Boxma B."/>
            <person name="Van Alen T."/>
            <person name="Hackstein J.H."/>
            <person name="Baker S.E."/>
            <person name="Grigoriev I.V."/>
            <person name="O'Malley M.A."/>
        </authorList>
    </citation>
    <scope>NUCLEOTIDE SEQUENCE [LARGE SCALE GENOMIC DNA]</scope>
    <source>
        <strain evidence="7 8">G1</strain>
    </source>
</reference>
<feature type="non-terminal residue" evidence="7">
    <location>
        <position position="78"/>
    </location>
</feature>
<dbReference type="GO" id="GO:0003729">
    <property type="term" value="F:mRNA binding"/>
    <property type="evidence" value="ECO:0007669"/>
    <property type="project" value="InterPro"/>
</dbReference>
<dbReference type="PROSITE" id="PS50103">
    <property type="entry name" value="ZF_C3H1"/>
    <property type="match status" value="2"/>
</dbReference>
<dbReference type="SMART" id="SM00356">
    <property type="entry name" value="ZnF_C3H1"/>
    <property type="match status" value="2"/>
</dbReference>
<proteinExistence type="predicted"/>
<evidence type="ECO:0000256" key="2">
    <source>
        <dbReference type="ARBA" id="ARBA00022737"/>
    </source>
</evidence>
<feature type="zinc finger region" description="C3H1-type" evidence="5">
    <location>
        <begin position="53"/>
        <end position="78"/>
    </location>
</feature>
<comment type="caution">
    <text evidence="7">The sequence shown here is derived from an EMBL/GenBank/DDBJ whole genome shotgun (WGS) entry which is preliminary data.</text>
</comment>
<keyword evidence="2" id="KW-0677">Repeat</keyword>
<dbReference type="InterPro" id="IPR000571">
    <property type="entry name" value="Znf_CCCH"/>
</dbReference>
<dbReference type="EMBL" id="MCOG01000037">
    <property type="protein sequence ID" value="ORY72801.1"/>
    <property type="molecule type" value="Genomic_DNA"/>
</dbReference>
<keyword evidence="3 5" id="KW-0863">Zinc-finger</keyword>
<dbReference type="SUPFAM" id="SSF90229">
    <property type="entry name" value="CCCH zinc finger"/>
    <property type="match status" value="2"/>
</dbReference>
<dbReference type="Gene3D" id="4.10.1000.10">
    <property type="entry name" value="Zinc finger, CCCH-type"/>
    <property type="match status" value="2"/>
</dbReference>
<evidence type="ECO:0000313" key="8">
    <source>
        <dbReference type="Proteomes" id="UP000193920"/>
    </source>
</evidence>
<dbReference type="AlphaFoldDB" id="A0A1Y2EMJ6"/>
<feature type="domain" description="C3H1-type" evidence="6">
    <location>
        <begin position="53"/>
        <end position="78"/>
    </location>
</feature>
<dbReference type="InterPro" id="IPR036855">
    <property type="entry name" value="Znf_CCCH_sf"/>
</dbReference>
<protein>
    <recommendedName>
        <fullName evidence="6">C3H1-type domain-containing protein</fullName>
    </recommendedName>
</protein>
<evidence type="ECO:0000256" key="4">
    <source>
        <dbReference type="ARBA" id="ARBA00022833"/>
    </source>
</evidence>
<dbReference type="InterPro" id="IPR045877">
    <property type="entry name" value="ZFP36-like"/>
</dbReference>
<dbReference type="Proteomes" id="UP000193920">
    <property type="component" value="Unassembled WGS sequence"/>
</dbReference>
<gene>
    <name evidence="7" type="ORF">LY90DRAFT_403827</name>
</gene>
<evidence type="ECO:0000313" key="7">
    <source>
        <dbReference type="EMBL" id="ORY72801.1"/>
    </source>
</evidence>
<dbReference type="PANTHER" id="PTHR12547">
    <property type="entry name" value="CCCH ZINC FINGER/TIS11-RELATED"/>
    <property type="match status" value="1"/>
</dbReference>
<accession>A0A1Y2EMJ6</accession>
<dbReference type="FunFam" id="4.10.1000.10:FF:000002">
    <property type="entry name" value="Zinc finger protein 36, C3H1 type-like 1"/>
    <property type="match status" value="1"/>
</dbReference>
<keyword evidence="8" id="KW-1185">Reference proteome</keyword>
<evidence type="ECO:0000256" key="5">
    <source>
        <dbReference type="PROSITE-ProRule" id="PRU00723"/>
    </source>
</evidence>
<dbReference type="Pfam" id="PF00642">
    <property type="entry name" value="zf-CCCH"/>
    <property type="match status" value="2"/>
</dbReference>
<organism evidence="7 8">
    <name type="scientific">Neocallimastix californiae</name>
    <dbReference type="NCBI Taxonomy" id="1754190"/>
    <lineage>
        <taxon>Eukaryota</taxon>
        <taxon>Fungi</taxon>
        <taxon>Fungi incertae sedis</taxon>
        <taxon>Chytridiomycota</taxon>
        <taxon>Chytridiomycota incertae sedis</taxon>
        <taxon>Neocallimastigomycetes</taxon>
        <taxon>Neocallimastigales</taxon>
        <taxon>Neocallimastigaceae</taxon>
        <taxon>Neocallimastix</taxon>
    </lineage>
</organism>
<dbReference type="OrthoDB" id="2136476at2759"/>
<sequence>MENTGGAQNNKKANLYKTELCRSFEETGHCRYGSKCQFAHSVSELRHVDRHPKYKTEMCKTFWELGTCPYGKRCCFIH</sequence>
<dbReference type="PANTHER" id="PTHR12547:SF18">
    <property type="entry name" value="PROTEIN TIS11"/>
    <property type="match status" value="1"/>
</dbReference>
<feature type="domain" description="C3H1-type" evidence="6">
    <location>
        <begin position="15"/>
        <end position="43"/>
    </location>
</feature>